<reference evidence="9 10" key="1">
    <citation type="submission" date="2020-05" db="EMBL/GenBank/DDBJ databases">
        <title>Azospirillum oleiclasticum sp. nov, a nitrogen-fixing and heavy crude oil-emulsifying bacterium isolated from the crude oil of Yumen Oilfield.</title>
        <authorList>
            <person name="Wu D."/>
            <person name="Cai M."/>
            <person name="Zhang X."/>
        </authorList>
    </citation>
    <scope>NUCLEOTIDE SEQUENCE [LARGE SCALE GENOMIC DNA]</scope>
    <source>
        <strain evidence="9 10">ROY-1-1-2</strain>
    </source>
</reference>
<dbReference type="PANTHER" id="PTHR43537">
    <property type="entry name" value="TRANSCRIPTIONAL REGULATOR, GNTR FAMILY"/>
    <property type="match status" value="1"/>
</dbReference>
<dbReference type="Pfam" id="PF00392">
    <property type="entry name" value="GntR"/>
    <property type="match status" value="1"/>
</dbReference>
<feature type="region of interest" description="Disordered" evidence="7">
    <location>
        <begin position="1"/>
        <end position="49"/>
    </location>
</feature>
<protein>
    <recommendedName>
        <fullName evidence="6">Pyruvate dehydrogenase complex repressor</fullName>
    </recommendedName>
</protein>
<dbReference type="InterPro" id="IPR000524">
    <property type="entry name" value="Tscrpt_reg_HTH_GntR"/>
</dbReference>
<dbReference type="Gene3D" id="1.20.120.530">
    <property type="entry name" value="GntR ligand-binding domain-like"/>
    <property type="match status" value="1"/>
</dbReference>
<dbReference type="PANTHER" id="PTHR43537:SF34">
    <property type="entry name" value="PYRUVATE DEHYDROGENASE COMPLEX REPRESSOR"/>
    <property type="match status" value="1"/>
</dbReference>
<evidence type="ECO:0000259" key="8">
    <source>
        <dbReference type="PROSITE" id="PS50949"/>
    </source>
</evidence>
<evidence type="ECO:0000256" key="4">
    <source>
        <dbReference type="ARBA" id="ARBA00023163"/>
    </source>
</evidence>
<feature type="compositionally biased region" description="Low complexity" evidence="7">
    <location>
        <begin position="1"/>
        <end position="19"/>
    </location>
</feature>
<dbReference type="InterPro" id="IPR036390">
    <property type="entry name" value="WH_DNA-bd_sf"/>
</dbReference>
<keyword evidence="10" id="KW-1185">Reference proteome</keyword>
<dbReference type="PROSITE" id="PS50949">
    <property type="entry name" value="HTH_GNTR"/>
    <property type="match status" value="1"/>
</dbReference>
<keyword evidence="1" id="KW-0678">Repressor</keyword>
<evidence type="ECO:0000256" key="6">
    <source>
        <dbReference type="ARBA" id="ARBA00039592"/>
    </source>
</evidence>
<evidence type="ECO:0000256" key="2">
    <source>
        <dbReference type="ARBA" id="ARBA00023015"/>
    </source>
</evidence>
<dbReference type="EMBL" id="JABFDB010000001">
    <property type="protein sequence ID" value="NYZ18699.1"/>
    <property type="molecule type" value="Genomic_DNA"/>
</dbReference>
<dbReference type="CDD" id="cd07377">
    <property type="entry name" value="WHTH_GntR"/>
    <property type="match status" value="1"/>
</dbReference>
<evidence type="ECO:0000256" key="1">
    <source>
        <dbReference type="ARBA" id="ARBA00022491"/>
    </source>
</evidence>
<dbReference type="InterPro" id="IPR008920">
    <property type="entry name" value="TF_FadR/GntR_C"/>
</dbReference>
<dbReference type="SMART" id="SM00345">
    <property type="entry name" value="HTH_GNTR"/>
    <property type="match status" value="1"/>
</dbReference>
<feature type="domain" description="HTH gntR-type" evidence="8">
    <location>
        <begin position="48"/>
        <end position="116"/>
    </location>
</feature>
<sequence>MPSERATPITTTSTITAAAGDCPETPPANPEEPPVSDIPPAPGPDPTRRISDWVAEQLLGKIARGEMVPGERLPGERQLAEQLHVSRVSVRAALQRLKTQGFLTAVQGGGTRVVSSAGAMDAALTAMVRSQLDNLLDLVEIRIALETWAARRAAERATPEQVAAMGKVLAGMAEPADPRQRAADDMDFHLEIARAAGSPVYLHILATIRDILDQMVEFHHNEPFAHGQEALMLDHHRAIFRAIERRDPDGAAAAVSAHLSWVLGWYQKIRSRTPA</sequence>
<evidence type="ECO:0000313" key="10">
    <source>
        <dbReference type="Proteomes" id="UP000584642"/>
    </source>
</evidence>
<dbReference type="Proteomes" id="UP000584642">
    <property type="component" value="Unassembled WGS sequence"/>
</dbReference>
<gene>
    <name evidence="9" type="ORF">HND93_03165</name>
</gene>
<dbReference type="InterPro" id="IPR011711">
    <property type="entry name" value="GntR_C"/>
</dbReference>
<name>A0ABX2T3B0_9PROT</name>
<comment type="function">
    <text evidence="5">Transcriptional repressor for the pyruvate dehydrogenase complex genes aceEF and lpd.</text>
</comment>
<feature type="compositionally biased region" description="Pro residues" evidence="7">
    <location>
        <begin position="24"/>
        <end position="45"/>
    </location>
</feature>
<comment type="caution">
    <text evidence="9">The sequence shown here is derived from an EMBL/GenBank/DDBJ whole genome shotgun (WGS) entry which is preliminary data.</text>
</comment>
<dbReference type="Gene3D" id="1.10.10.10">
    <property type="entry name" value="Winged helix-like DNA-binding domain superfamily/Winged helix DNA-binding domain"/>
    <property type="match status" value="1"/>
</dbReference>
<dbReference type="PRINTS" id="PR00035">
    <property type="entry name" value="HTHGNTR"/>
</dbReference>
<dbReference type="InterPro" id="IPR036388">
    <property type="entry name" value="WH-like_DNA-bd_sf"/>
</dbReference>
<evidence type="ECO:0000256" key="7">
    <source>
        <dbReference type="SAM" id="MobiDB-lite"/>
    </source>
</evidence>
<keyword evidence="3" id="KW-0238">DNA-binding</keyword>
<dbReference type="Pfam" id="PF07729">
    <property type="entry name" value="FCD"/>
    <property type="match status" value="1"/>
</dbReference>
<accession>A0ABX2T3B0</accession>
<evidence type="ECO:0000256" key="5">
    <source>
        <dbReference type="ARBA" id="ARBA00037357"/>
    </source>
</evidence>
<evidence type="ECO:0000313" key="9">
    <source>
        <dbReference type="EMBL" id="NYZ18699.1"/>
    </source>
</evidence>
<keyword evidence="2" id="KW-0805">Transcription regulation</keyword>
<organism evidence="9 10">
    <name type="scientific">Azospirillum oleiclasticum</name>
    <dbReference type="NCBI Taxonomy" id="2735135"/>
    <lineage>
        <taxon>Bacteria</taxon>
        <taxon>Pseudomonadati</taxon>
        <taxon>Pseudomonadota</taxon>
        <taxon>Alphaproteobacteria</taxon>
        <taxon>Rhodospirillales</taxon>
        <taxon>Azospirillaceae</taxon>
        <taxon>Azospirillum</taxon>
    </lineage>
</organism>
<dbReference type="SUPFAM" id="SSF48008">
    <property type="entry name" value="GntR ligand-binding domain-like"/>
    <property type="match status" value="1"/>
</dbReference>
<dbReference type="SUPFAM" id="SSF46785">
    <property type="entry name" value="Winged helix' DNA-binding domain"/>
    <property type="match status" value="1"/>
</dbReference>
<proteinExistence type="predicted"/>
<dbReference type="SMART" id="SM00895">
    <property type="entry name" value="FCD"/>
    <property type="match status" value="1"/>
</dbReference>
<keyword evidence="4" id="KW-0804">Transcription</keyword>
<evidence type="ECO:0000256" key="3">
    <source>
        <dbReference type="ARBA" id="ARBA00023125"/>
    </source>
</evidence>